<dbReference type="PANTHER" id="PTHR42085">
    <property type="entry name" value="F-BOX DOMAIN-CONTAINING PROTEIN"/>
    <property type="match status" value="1"/>
</dbReference>
<name>A0ABR0K521_9EURO</name>
<feature type="compositionally biased region" description="Polar residues" evidence="1">
    <location>
        <begin position="190"/>
        <end position="200"/>
    </location>
</feature>
<dbReference type="InterPro" id="IPR038883">
    <property type="entry name" value="AN11006-like"/>
</dbReference>
<dbReference type="PANTHER" id="PTHR42085:SF1">
    <property type="entry name" value="F-BOX DOMAIN-CONTAINING PROTEIN"/>
    <property type="match status" value="1"/>
</dbReference>
<evidence type="ECO:0000256" key="1">
    <source>
        <dbReference type="SAM" id="MobiDB-lite"/>
    </source>
</evidence>
<proteinExistence type="predicted"/>
<evidence type="ECO:0000313" key="2">
    <source>
        <dbReference type="EMBL" id="KAK5087412.1"/>
    </source>
</evidence>
<evidence type="ECO:0008006" key="4">
    <source>
        <dbReference type="Google" id="ProtNLM"/>
    </source>
</evidence>
<dbReference type="EMBL" id="JAVRRG010000091">
    <property type="protein sequence ID" value="KAK5087412.1"/>
    <property type="molecule type" value="Genomic_DNA"/>
</dbReference>
<dbReference type="Proteomes" id="UP001345013">
    <property type="component" value="Unassembled WGS sequence"/>
</dbReference>
<feature type="region of interest" description="Disordered" evidence="1">
    <location>
        <begin position="188"/>
        <end position="210"/>
    </location>
</feature>
<dbReference type="InterPro" id="IPR036908">
    <property type="entry name" value="RlpA-like_sf"/>
</dbReference>
<dbReference type="CDD" id="cd22191">
    <property type="entry name" value="DPBB_RlpA_EXP_N-like"/>
    <property type="match status" value="1"/>
</dbReference>
<comment type="caution">
    <text evidence="2">The sequence shown here is derived from an EMBL/GenBank/DDBJ whole genome shotgun (WGS) entry which is preliminary data.</text>
</comment>
<sequence>MLAMACTVTAKPIADGTNTVPISWADAEAGTQSAERAEQGQADKRSVDQDLHARDPTKSGAEGSHLNTGLWGGKGQKEHEHDQAGKPSKRQASGGACEGAGSGCYGDVTHYDGGVGACGWNVNTKTEMVIAMPVGMMGALSNDNPYCGRSLTIKNPTTGTTAQAIVGDKYPQALFTRTTMAPISRVEAQATGNESTTPKGKQSYIEPSLPRAKQSRSSLMRLPSELRLMILRELLVNEQPLLDRTLYEAKKSTEAAKDTEDTCDLPATEGDGLFFPKTQFVSGYELNPAILRACQQLYAEGRPVLYAENIIGLRVCSSAWTKFIINRGDIKTLKPWTISLPAYDMGQYTDNMTLLHEREIEFVSCFKSLHIALYIAHDRTLTRFPRLAIRCLAPAMTDSTVGIHVHEMHAGDDASILCFLKVFNLARCKALSFIGVSETTTSQTKHVVDTATGSSPVVDLGVQLDQIWDHSSLRYFMCAGYDSAFVAWARQKLCALETAAVDCNSEAFCKIISEIIPKLDQEFEAIRQRLEISKVLELEYNPEWKEYIPLLEHRYKVQHAAVQEKYAAASGFLKKQLVTRSECNYATSAPLRELGPKIEDSLITDVPAGFTYLTSACTARAYRGRDIKQTVPALVFMIEAVRRKINPVVTAFGLAPKRLST</sequence>
<dbReference type="Gene3D" id="2.40.40.10">
    <property type="entry name" value="RlpA-like domain"/>
    <property type="match status" value="1"/>
</dbReference>
<feature type="region of interest" description="Disordered" evidence="1">
    <location>
        <begin position="29"/>
        <end position="97"/>
    </location>
</feature>
<feature type="compositionally biased region" description="Basic and acidic residues" evidence="1">
    <location>
        <begin position="35"/>
        <end position="57"/>
    </location>
</feature>
<reference evidence="2 3" key="1">
    <citation type="submission" date="2023-08" db="EMBL/GenBank/DDBJ databases">
        <title>Black Yeasts Isolated from many extreme environments.</title>
        <authorList>
            <person name="Coleine C."/>
            <person name="Stajich J.E."/>
            <person name="Selbmann L."/>
        </authorList>
    </citation>
    <scope>NUCLEOTIDE SEQUENCE [LARGE SCALE GENOMIC DNA]</scope>
    <source>
        <strain evidence="2 3">CCFEE 5885</strain>
    </source>
</reference>
<gene>
    <name evidence="2" type="ORF">LTR24_006763</name>
</gene>
<feature type="compositionally biased region" description="Basic and acidic residues" evidence="1">
    <location>
        <begin position="75"/>
        <end position="84"/>
    </location>
</feature>
<evidence type="ECO:0000313" key="3">
    <source>
        <dbReference type="Proteomes" id="UP001345013"/>
    </source>
</evidence>
<accession>A0ABR0K521</accession>
<protein>
    <recommendedName>
        <fullName evidence="4">F-box domain-containing protein</fullName>
    </recommendedName>
</protein>
<keyword evidence="3" id="KW-1185">Reference proteome</keyword>
<organism evidence="2 3">
    <name type="scientific">Lithohypha guttulata</name>
    <dbReference type="NCBI Taxonomy" id="1690604"/>
    <lineage>
        <taxon>Eukaryota</taxon>
        <taxon>Fungi</taxon>
        <taxon>Dikarya</taxon>
        <taxon>Ascomycota</taxon>
        <taxon>Pezizomycotina</taxon>
        <taxon>Eurotiomycetes</taxon>
        <taxon>Chaetothyriomycetidae</taxon>
        <taxon>Chaetothyriales</taxon>
        <taxon>Trichomeriaceae</taxon>
        <taxon>Lithohypha</taxon>
    </lineage>
</organism>